<dbReference type="AlphaFoldDB" id="A0AAN6WQF0"/>
<keyword evidence="2" id="KW-1185">Reference proteome</keyword>
<name>A0AAN6WQF0_9PEZI</name>
<comment type="caution">
    <text evidence="1">The sequence shown here is derived from an EMBL/GenBank/DDBJ whole genome shotgun (WGS) entry which is preliminary data.</text>
</comment>
<gene>
    <name evidence="1" type="ORF">QBC35DRAFT_274889</name>
</gene>
<evidence type="ECO:0000313" key="1">
    <source>
        <dbReference type="EMBL" id="KAK4186240.1"/>
    </source>
</evidence>
<dbReference type="Proteomes" id="UP001302126">
    <property type="component" value="Unassembled WGS sequence"/>
</dbReference>
<accession>A0AAN6WQF0</accession>
<organism evidence="1 2">
    <name type="scientific">Podospora australis</name>
    <dbReference type="NCBI Taxonomy" id="1536484"/>
    <lineage>
        <taxon>Eukaryota</taxon>
        <taxon>Fungi</taxon>
        <taxon>Dikarya</taxon>
        <taxon>Ascomycota</taxon>
        <taxon>Pezizomycotina</taxon>
        <taxon>Sordariomycetes</taxon>
        <taxon>Sordariomycetidae</taxon>
        <taxon>Sordariales</taxon>
        <taxon>Podosporaceae</taxon>
        <taxon>Podospora</taxon>
    </lineage>
</organism>
<sequence length="1273" mass="143484">MDLLPRSTRENWHRQLITSNARYFVNSVQQFPYAIVQEATDGFIRKRGLARGTLECDQRLRELIIEHARRPDGSERVAILACLHALSPSAASTVLITLREECVKVSTNQRFLSCLSLGRHANPTLIQEKDSQVAICLNRLLEGTDFIPMVKQLFQHLEEGPNTYIFPPSYVILLLKMIEFRPGLQAHLDVLQQQRKFMSLYNAISWLGPISALPDDAPAKIIVSALVPDHAFWTTWKPNYFRLMQWEGGRFSDHQRQRLAVVFDLEGPDTTGSGHASLKDSVPGCFDNIRAINNDTAYLSRLLVLLDSAQRFSGSHAIDFFIYLCVDNNNTHPLDDDLLNLAETVLETGSDRSIRAILFWLQNHSSAFNNKMTALTEALPVLEASPTLRELLSGYICLDVGQVMQAARAEYEVMLETDVAENLAMRIHAFGRAIVAASWLHDTVEPELLQSLRRLPPEETLHEIFDTLQTSPFLTEQVKDYLRVVIAGRDGSPEDLLAAISQSTRFYKPGVELERSNLAIAMEKLRDFDPQVHALCSQQLLVEDIFLVRDLLPIVRTMEKNSSCVEFTRLLSRRQQLRSRTHECWYKLLFCLISQRYDILTWSAAELPPAYWFQWVQALRSLFPDGHGGQSLSDLQFTPQRYQWWDLLSAQYGKALAKLEELNKGGGNLRWLWLQEVPGVLALLDVLQARQVPTALHAFVISYIQPSPYAISLVCASLSGLNRTGAPGLTAFESIITREQQIRTTKWHRLATQVLNYCWRQSPDINFSDRESLRALTLLMGFEDEMDAYGLYSARQCMMTDYQRLLSTARELQDTQITLQKHNAARTTAFFEDHGVEDAVPLADTDIPAKFSSFIEPVGDKQWEMCFPLKHLSGQKKQAVGIESTSRLLLVRISFLKQQPAFCMHFFPNNDSSTRTHGLWHVNGIMPDGIVCWTKPSLFIYLLSRSLYTFLAAQGNANGTSSRDLGAVYEMISTVLHHPTAICPVCSQPWKCVLHRPTLCSTDCTDVFQKAPLEVRAHHLLSDPPALDFLLTCIYSAAGNGNVSPEKSHLLPQPTERLRELIASFPILSANSTPAELLSRIRGPDLLAPEREKLLSWMAGYFRGCLVSAPLGSRIPVMPGVVQFLVRNSSPERETSFADYVKAINHPEPHGNVCFFGLPMSRMWEVMCEGLSVVDGSSLVEEPPAMTECGSVGSTWTRSAFGNRRIMMACETVGGGTPGVQPYHQQKQQLQRVLVRYVFLCPEDFVPPKMRVIGDALKQSFTAMRAGRLVKEI</sequence>
<reference evidence="1" key="2">
    <citation type="submission" date="2023-05" db="EMBL/GenBank/DDBJ databases">
        <authorList>
            <consortium name="Lawrence Berkeley National Laboratory"/>
            <person name="Steindorff A."/>
            <person name="Hensen N."/>
            <person name="Bonometti L."/>
            <person name="Westerberg I."/>
            <person name="Brannstrom I.O."/>
            <person name="Guillou S."/>
            <person name="Cros-Aarteil S."/>
            <person name="Calhoun S."/>
            <person name="Haridas S."/>
            <person name="Kuo A."/>
            <person name="Mondo S."/>
            <person name="Pangilinan J."/>
            <person name="Riley R."/>
            <person name="Labutti K."/>
            <person name="Andreopoulos B."/>
            <person name="Lipzen A."/>
            <person name="Chen C."/>
            <person name="Yanf M."/>
            <person name="Daum C."/>
            <person name="Ng V."/>
            <person name="Clum A."/>
            <person name="Ohm R."/>
            <person name="Martin F."/>
            <person name="Silar P."/>
            <person name="Natvig D."/>
            <person name="Lalanne C."/>
            <person name="Gautier V."/>
            <person name="Ament-Velasquez S.L."/>
            <person name="Kruys A."/>
            <person name="Hutchinson M.I."/>
            <person name="Powell A.J."/>
            <person name="Barry K."/>
            <person name="Miller A.N."/>
            <person name="Grigoriev I.V."/>
            <person name="Debuchy R."/>
            <person name="Gladieux P."/>
            <person name="Thoren M.H."/>
            <person name="Johannesson H."/>
        </authorList>
    </citation>
    <scope>NUCLEOTIDE SEQUENCE</scope>
    <source>
        <strain evidence="1">PSN309</strain>
    </source>
</reference>
<dbReference type="EMBL" id="MU864428">
    <property type="protein sequence ID" value="KAK4186240.1"/>
    <property type="molecule type" value="Genomic_DNA"/>
</dbReference>
<proteinExistence type="predicted"/>
<protein>
    <submittedName>
        <fullName evidence="1">Uncharacterized protein</fullName>
    </submittedName>
</protein>
<evidence type="ECO:0000313" key="2">
    <source>
        <dbReference type="Proteomes" id="UP001302126"/>
    </source>
</evidence>
<reference evidence="1" key="1">
    <citation type="journal article" date="2023" name="Mol. Phylogenet. Evol.">
        <title>Genome-scale phylogeny and comparative genomics of the fungal order Sordariales.</title>
        <authorList>
            <person name="Hensen N."/>
            <person name="Bonometti L."/>
            <person name="Westerberg I."/>
            <person name="Brannstrom I.O."/>
            <person name="Guillou S."/>
            <person name="Cros-Aarteil S."/>
            <person name="Calhoun S."/>
            <person name="Haridas S."/>
            <person name="Kuo A."/>
            <person name="Mondo S."/>
            <person name="Pangilinan J."/>
            <person name="Riley R."/>
            <person name="LaButti K."/>
            <person name="Andreopoulos B."/>
            <person name="Lipzen A."/>
            <person name="Chen C."/>
            <person name="Yan M."/>
            <person name="Daum C."/>
            <person name="Ng V."/>
            <person name="Clum A."/>
            <person name="Steindorff A."/>
            <person name="Ohm R.A."/>
            <person name="Martin F."/>
            <person name="Silar P."/>
            <person name="Natvig D.O."/>
            <person name="Lalanne C."/>
            <person name="Gautier V."/>
            <person name="Ament-Velasquez S.L."/>
            <person name="Kruys A."/>
            <person name="Hutchinson M.I."/>
            <person name="Powell A.J."/>
            <person name="Barry K."/>
            <person name="Miller A.N."/>
            <person name="Grigoriev I.V."/>
            <person name="Debuchy R."/>
            <person name="Gladieux P."/>
            <person name="Hiltunen Thoren M."/>
            <person name="Johannesson H."/>
        </authorList>
    </citation>
    <scope>NUCLEOTIDE SEQUENCE</scope>
    <source>
        <strain evidence="1">PSN309</strain>
    </source>
</reference>